<dbReference type="Proteomes" id="UP000479710">
    <property type="component" value="Unassembled WGS sequence"/>
</dbReference>
<evidence type="ECO:0000313" key="3">
    <source>
        <dbReference type="Proteomes" id="UP000479710"/>
    </source>
</evidence>
<comment type="caution">
    <text evidence="2">The sequence shown here is derived from an EMBL/GenBank/DDBJ whole genome shotgun (WGS) entry which is preliminary data.</text>
</comment>
<evidence type="ECO:0000313" key="2">
    <source>
        <dbReference type="EMBL" id="KAF0896516.1"/>
    </source>
</evidence>
<dbReference type="AlphaFoldDB" id="A0A6G1C8S0"/>
<feature type="compositionally biased region" description="Low complexity" evidence="1">
    <location>
        <begin position="99"/>
        <end position="108"/>
    </location>
</feature>
<organism evidence="2 3">
    <name type="scientific">Oryza meyeriana var. granulata</name>
    <dbReference type="NCBI Taxonomy" id="110450"/>
    <lineage>
        <taxon>Eukaryota</taxon>
        <taxon>Viridiplantae</taxon>
        <taxon>Streptophyta</taxon>
        <taxon>Embryophyta</taxon>
        <taxon>Tracheophyta</taxon>
        <taxon>Spermatophyta</taxon>
        <taxon>Magnoliopsida</taxon>
        <taxon>Liliopsida</taxon>
        <taxon>Poales</taxon>
        <taxon>Poaceae</taxon>
        <taxon>BOP clade</taxon>
        <taxon>Oryzoideae</taxon>
        <taxon>Oryzeae</taxon>
        <taxon>Oryzinae</taxon>
        <taxon>Oryza</taxon>
        <taxon>Oryza meyeriana</taxon>
    </lineage>
</organism>
<accession>A0A6G1C8S0</accession>
<gene>
    <name evidence="2" type="ORF">E2562_024374</name>
</gene>
<feature type="region of interest" description="Disordered" evidence="1">
    <location>
        <begin position="53"/>
        <end position="108"/>
    </location>
</feature>
<proteinExistence type="predicted"/>
<dbReference type="EMBL" id="SPHZ02000010">
    <property type="protein sequence ID" value="KAF0896516.1"/>
    <property type="molecule type" value="Genomic_DNA"/>
</dbReference>
<name>A0A6G1C8S0_9ORYZ</name>
<feature type="compositionally biased region" description="Polar residues" evidence="1">
    <location>
        <begin position="57"/>
        <end position="75"/>
    </location>
</feature>
<reference evidence="2 3" key="1">
    <citation type="submission" date="2019-11" db="EMBL/GenBank/DDBJ databases">
        <title>Whole genome sequence of Oryza granulata.</title>
        <authorList>
            <person name="Li W."/>
        </authorList>
    </citation>
    <scope>NUCLEOTIDE SEQUENCE [LARGE SCALE GENOMIC DNA]</scope>
    <source>
        <strain evidence="3">cv. Menghai</strain>
        <tissue evidence="2">Leaf</tissue>
    </source>
</reference>
<protein>
    <submittedName>
        <fullName evidence="2">Uncharacterized protein</fullName>
    </submittedName>
</protein>
<sequence length="137" mass="15318">MWPRECVGRALRRWCDAWQLRAGYGTGAVGVKQEVVLQEDKAEIELLVVGKKPGPVTMTTPADNASASGSDSLITRSEMKREQVKQWEQWQKGKAPENSTGTSVTATTTGHFSNFANYAHMGEGERDWEEDWDWSQA</sequence>
<keyword evidence="3" id="KW-1185">Reference proteome</keyword>
<evidence type="ECO:0000256" key="1">
    <source>
        <dbReference type="SAM" id="MobiDB-lite"/>
    </source>
</evidence>